<feature type="non-terminal residue" evidence="1">
    <location>
        <position position="61"/>
    </location>
</feature>
<gene>
    <name evidence="1" type="ORF">TorRG33x02_330000</name>
</gene>
<dbReference type="Proteomes" id="UP000237000">
    <property type="component" value="Unassembled WGS sequence"/>
</dbReference>
<proteinExistence type="predicted"/>
<reference evidence="2" key="1">
    <citation type="submission" date="2016-06" db="EMBL/GenBank/DDBJ databases">
        <title>Parallel loss of symbiosis genes in relatives of nitrogen-fixing non-legume Parasponia.</title>
        <authorList>
            <person name="Van Velzen R."/>
            <person name="Holmer R."/>
            <person name="Bu F."/>
            <person name="Rutten L."/>
            <person name="Van Zeijl A."/>
            <person name="Liu W."/>
            <person name="Santuari L."/>
            <person name="Cao Q."/>
            <person name="Sharma T."/>
            <person name="Shen D."/>
            <person name="Roswanjaya Y."/>
            <person name="Wardhani T."/>
            <person name="Kalhor M.S."/>
            <person name="Jansen J."/>
            <person name="Van den Hoogen J."/>
            <person name="Gungor B."/>
            <person name="Hartog M."/>
            <person name="Hontelez J."/>
            <person name="Verver J."/>
            <person name="Yang W.-C."/>
            <person name="Schijlen E."/>
            <person name="Repin R."/>
            <person name="Schilthuizen M."/>
            <person name="Schranz E."/>
            <person name="Heidstra R."/>
            <person name="Miyata K."/>
            <person name="Fedorova E."/>
            <person name="Kohlen W."/>
            <person name="Bisseling T."/>
            <person name="Smit S."/>
            <person name="Geurts R."/>
        </authorList>
    </citation>
    <scope>NUCLEOTIDE SEQUENCE [LARGE SCALE GENOMIC DNA]</scope>
    <source>
        <strain evidence="2">cv. RG33-2</strain>
    </source>
</reference>
<name>A0A2P5B800_TREOI</name>
<keyword evidence="2" id="KW-1185">Reference proteome</keyword>
<evidence type="ECO:0000313" key="2">
    <source>
        <dbReference type="Proteomes" id="UP000237000"/>
    </source>
</evidence>
<dbReference type="OrthoDB" id="10427660at2759"/>
<dbReference type="AlphaFoldDB" id="A0A2P5B800"/>
<dbReference type="EMBL" id="JXTC01000584">
    <property type="protein sequence ID" value="PON44895.1"/>
    <property type="molecule type" value="Genomic_DNA"/>
</dbReference>
<dbReference type="InParanoid" id="A0A2P5B800"/>
<protein>
    <submittedName>
        <fullName evidence="1">Uncharacterized protein</fullName>
    </submittedName>
</protein>
<sequence>MTIEEYYANFVELPQYANVPGTHSRCQAIQFRSNFSITTLVDAYGISQRIHALWTGEKGMT</sequence>
<organism evidence="1 2">
    <name type="scientific">Trema orientale</name>
    <name type="common">Charcoal tree</name>
    <name type="synonym">Celtis orientalis</name>
    <dbReference type="NCBI Taxonomy" id="63057"/>
    <lineage>
        <taxon>Eukaryota</taxon>
        <taxon>Viridiplantae</taxon>
        <taxon>Streptophyta</taxon>
        <taxon>Embryophyta</taxon>
        <taxon>Tracheophyta</taxon>
        <taxon>Spermatophyta</taxon>
        <taxon>Magnoliopsida</taxon>
        <taxon>eudicotyledons</taxon>
        <taxon>Gunneridae</taxon>
        <taxon>Pentapetalae</taxon>
        <taxon>rosids</taxon>
        <taxon>fabids</taxon>
        <taxon>Rosales</taxon>
        <taxon>Cannabaceae</taxon>
        <taxon>Trema</taxon>
    </lineage>
</organism>
<evidence type="ECO:0000313" key="1">
    <source>
        <dbReference type="EMBL" id="PON44895.1"/>
    </source>
</evidence>
<comment type="caution">
    <text evidence="1">The sequence shown here is derived from an EMBL/GenBank/DDBJ whole genome shotgun (WGS) entry which is preliminary data.</text>
</comment>
<accession>A0A2P5B800</accession>